<dbReference type="RefSeq" id="WP_094408155.1">
    <property type="nucleotide sequence ID" value="NZ_BMJZ01000006.1"/>
</dbReference>
<dbReference type="InterPro" id="IPR029058">
    <property type="entry name" value="AB_hydrolase_fold"/>
</dbReference>
<dbReference type="InterPro" id="IPR010662">
    <property type="entry name" value="RBBP9/YdeN"/>
</dbReference>
<dbReference type="GO" id="GO:0016787">
    <property type="term" value="F:hydrolase activity"/>
    <property type="evidence" value="ECO:0007669"/>
    <property type="project" value="UniProtKB-KW"/>
</dbReference>
<comment type="caution">
    <text evidence="1">The sequence shown here is derived from an EMBL/GenBank/DDBJ whole genome shotgun (WGS) entry which is preliminary data.</text>
</comment>
<dbReference type="OrthoDB" id="9804993at2"/>
<reference evidence="1 2" key="1">
    <citation type="submission" date="2017-07" db="EMBL/GenBank/DDBJ databases">
        <title>Elstera cyanobacteriorum sp. nov., a novel bacterium isolated from cyanobacterial aggregates in a eutrophic lake.</title>
        <authorList>
            <person name="Cai H."/>
        </authorList>
    </citation>
    <scope>NUCLEOTIDE SEQUENCE [LARGE SCALE GENOMIC DNA]</scope>
    <source>
        <strain evidence="1 2">TH019</strain>
    </source>
</reference>
<accession>A0A255XRW2</accession>
<dbReference type="Gene3D" id="3.40.50.1820">
    <property type="entry name" value="alpha/beta hydrolase"/>
    <property type="match status" value="1"/>
</dbReference>
<sequence>MTFGSTAFDFLFLPGRGNSGADHWQTHWLGLFPNASRVLQANWDAPDPVDWIARLDAAVRAAPRPVVLIGHSLATITTVKWAARAEADLLAKVRAAFLVAATDVGNPDPSFDLVRPFAPVPMEKLSFPTLVVASRNDPRVSFARSEACAAAWGTDFADVGELGHIGNAANLGIWPTGLLLLGRLLGRAGL</sequence>
<organism evidence="1 2">
    <name type="scientific">Elstera cyanobacteriorum</name>
    <dbReference type="NCBI Taxonomy" id="2022747"/>
    <lineage>
        <taxon>Bacteria</taxon>
        <taxon>Pseudomonadati</taxon>
        <taxon>Pseudomonadota</taxon>
        <taxon>Alphaproteobacteria</taxon>
        <taxon>Rhodospirillales</taxon>
        <taxon>Rhodospirillaceae</taxon>
        <taxon>Elstera</taxon>
    </lineage>
</organism>
<dbReference type="EMBL" id="NOXS01000030">
    <property type="protein sequence ID" value="OYQ19736.1"/>
    <property type="molecule type" value="Genomic_DNA"/>
</dbReference>
<dbReference type="AlphaFoldDB" id="A0A255XRW2"/>
<keyword evidence="2" id="KW-1185">Reference proteome</keyword>
<evidence type="ECO:0000313" key="1">
    <source>
        <dbReference type="EMBL" id="OYQ19736.1"/>
    </source>
</evidence>
<name>A0A255XRW2_9PROT</name>
<gene>
    <name evidence="1" type="ORF">CHR90_06335</name>
</gene>
<dbReference type="Pfam" id="PF06821">
    <property type="entry name" value="Ser_hydrolase"/>
    <property type="match status" value="1"/>
</dbReference>
<dbReference type="SUPFAM" id="SSF53474">
    <property type="entry name" value="alpha/beta-Hydrolases"/>
    <property type="match status" value="1"/>
</dbReference>
<evidence type="ECO:0000313" key="2">
    <source>
        <dbReference type="Proteomes" id="UP000216361"/>
    </source>
</evidence>
<proteinExistence type="predicted"/>
<keyword evidence="1" id="KW-0378">Hydrolase</keyword>
<protein>
    <submittedName>
        <fullName evidence="1">Alpha/beta hydrolase</fullName>
    </submittedName>
</protein>
<dbReference type="Proteomes" id="UP000216361">
    <property type="component" value="Unassembled WGS sequence"/>
</dbReference>